<reference evidence="1 2" key="1">
    <citation type="submission" date="2024-06" db="EMBL/GenBank/DDBJ databases">
        <title>The Natural Products Discovery Center: Release of the First 8490 Sequenced Strains for Exploring Actinobacteria Biosynthetic Diversity.</title>
        <authorList>
            <person name="Kalkreuter E."/>
            <person name="Kautsar S.A."/>
            <person name="Yang D."/>
            <person name="Bader C.D."/>
            <person name="Teijaro C.N."/>
            <person name="Fluegel L."/>
            <person name="Davis C.M."/>
            <person name="Simpson J.R."/>
            <person name="Lauterbach L."/>
            <person name="Steele A.D."/>
            <person name="Gui C."/>
            <person name="Meng S."/>
            <person name="Li G."/>
            <person name="Viehrig K."/>
            <person name="Ye F."/>
            <person name="Su P."/>
            <person name="Kiefer A.F."/>
            <person name="Nichols A."/>
            <person name="Cepeda A.J."/>
            <person name="Yan W."/>
            <person name="Fan B."/>
            <person name="Jiang Y."/>
            <person name="Adhikari A."/>
            <person name="Zheng C.-J."/>
            <person name="Schuster L."/>
            <person name="Cowan T.M."/>
            <person name="Smanski M.J."/>
            <person name="Chevrette M.G."/>
            <person name="De Carvalho L.P.S."/>
            <person name="Shen B."/>
        </authorList>
    </citation>
    <scope>NUCLEOTIDE SEQUENCE [LARGE SCALE GENOMIC DNA]</scope>
    <source>
        <strain evidence="1 2">NPDC050403</strain>
    </source>
</reference>
<evidence type="ECO:0008006" key="3">
    <source>
        <dbReference type="Google" id="ProtNLM"/>
    </source>
</evidence>
<dbReference type="EMBL" id="JBFAKC010000004">
    <property type="protein sequence ID" value="MEV0708206.1"/>
    <property type="molecule type" value="Genomic_DNA"/>
</dbReference>
<dbReference type="PROSITE" id="PS51257">
    <property type="entry name" value="PROKAR_LIPOPROTEIN"/>
    <property type="match status" value="1"/>
</dbReference>
<evidence type="ECO:0000313" key="2">
    <source>
        <dbReference type="Proteomes" id="UP001551695"/>
    </source>
</evidence>
<comment type="caution">
    <text evidence="1">The sequence shown here is derived from an EMBL/GenBank/DDBJ whole genome shotgun (WGS) entry which is preliminary data.</text>
</comment>
<dbReference type="RefSeq" id="WP_357782633.1">
    <property type="nucleotide sequence ID" value="NZ_JBFAKC010000004.1"/>
</dbReference>
<keyword evidence="2" id="KW-1185">Reference proteome</keyword>
<name>A0ABV3FS03_9NOCA</name>
<proteinExistence type="predicted"/>
<organism evidence="1 2">
    <name type="scientific">Nocardia aurea</name>
    <dbReference type="NCBI Taxonomy" id="2144174"/>
    <lineage>
        <taxon>Bacteria</taxon>
        <taxon>Bacillati</taxon>
        <taxon>Actinomycetota</taxon>
        <taxon>Actinomycetes</taxon>
        <taxon>Mycobacteriales</taxon>
        <taxon>Nocardiaceae</taxon>
        <taxon>Nocardia</taxon>
    </lineage>
</organism>
<sequence>MRTVRMWSLPAGVVVIASAVSGCSSPPESDLPRWPSGVEQPSEYPFGDAVMARDQRAWRPVFDSMASAMGHERIDIVHLTVSAEISVEILQREFDEQMIDGRGWRPAPYPEPADDAWVRDYRSADGRHMLALVGLEPRVGNSVAPLTAIGTFSRNSS</sequence>
<evidence type="ECO:0000313" key="1">
    <source>
        <dbReference type="EMBL" id="MEV0708206.1"/>
    </source>
</evidence>
<accession>A0ABV3FS03</accession>
<protein>
    <recommendedName>
        <fullName evidence="3">Lipoprotein</fullName>
    </recommendedName>
</protein>
<dbReference type="Proteomes" id="UP001551695">
    <property type="component" value="Unassembled WGS sequence"/>
</dbReference>
<gene>
    <name evidence="1" type="ORF">AB0I48_11620</name>
</gene>